<feature type="signal peptide" evidence="2">
    <location>
        <begin position="1"/>
        <end position="20"/>
    </location>
</feature>
<sequence length="258" mass="28305">MRFIPLFIIIIEMLFANCSGRLKCRRNTVGTIKGVDLERNFSEEECDSTYFWQASNKYCFAAHCFKGNEWLTHYGCTTSAERGTCSDKVGKELKDLFGLVVSCSFCTIGRKNFDMSNNNFPLYNQSVPNQTSSRDFDSTMVPPSTETASFDVTSETLMPSDSTTVPSTETASFDVTSETLMPSDSTTVPSTETASFDVTSETPNETMSMSVPLLETLTKMAAPFAEFCGKSSGTGLNIALPILIVSMTSVCFTHFGNP</sequence>
<feature type="region of interest" description="Disordered" evidence="1">
    <location>
        <begin position="180"/>
        <end position="204"/>
    </location>
</feature>
<evidence type="ECO:0000313" key="3">
    <source>
        <dbReference type="Proteomes" id="UP000050741"/>
    </source>
</evidence>
<dbReference type="WBParaSite" id="GPLIN_000590700">
    <property type="protein sequence ID" value="GPLIN_000590700"/>
    <property type="gene ID" value="GPLIN_000590700"/>
</dbReference>
<evidence type="ECO:0000256" key="2">
    <source>
        <dbReference type="SAM" id="SignalP"/>
    </source>
</evidence>
<evidence type="ECO:0000256" key="1">
    <source>
        <dbReference type="SAM" id="MobiDB-lite"/>
    </source>
</evidence>
<proteinExistence type="predicted"/>
<reference evidence="3" key="2">
    <citation type="submission" date="2014-05" db="EMBL/GenBank/DDBJ databases">
        <title>The genome and life-stage specific transcriptomes of Globodera pallida elucidate key aspects of plant parasitism by a cyst nematode.</title>
        <authorList>
            <person name="Cotton J.A."/>
            <person name="Lilley C.J."/>
            <person name="Jones L.M."/>
            <person name="Kikuchi T."/>
            <person name="Reid A.J."/>
            <person name="Thorpe P."/>
            <person name="Tsai I.J."/>
            <person name="Beasley H."/>
            <person name="Blok V."/>
            <person name="Cock P.J.A."/>
            <person name="Van den Akker S.E."/>
            <person name="Holroyd N."/>
            <person name="Hunt M."/>
            <person name="Mantelin S."/>
            <person name="Naghra H."/>
            <person name="Pain A."/>
            <person name="Palomares-Rius J.E."/>
            <person name="Zarowiecki M."/>
            <person name="Berriman M."/>
            <person name="Jones J.T."/>
            <person name="Urwin P.E."/>
        </authorList>
    </citation>
    <scope>NUCLEOTIDE SEQUENCE [LARGE SCALE GENOMIC DNA]</scope>
    <source>
        <strain evidence="3">Lindley</strain>
    </source>
</reference>
<evidence type="ECO:0000313" key="4">
    <source>
        <dbReference type="WBParaSite" id="GPLIN_000590700"/>
    </source>
</evidence>
<name>A0A183BZ66_GLOPA</name>
<feature type="chain" id="PRO_5008146856" evidence="2">
    <location>
        <begin position="21"/>
        <end position="258"/>
    </location>
</feature>
<reference evidence="3" key="1">
    <citation type="submission" date="2013-12" db="EMBL/GenBank/DDBJ databases">
        <authorList>
            <person name="Aslett M."/>
        </authorList>
    </citation>
    <scope>NUCLEOTIDE SEQUENCE [LARGE SCALE GENOMIC DNA]</scope>
    <source>
        <strain evidence="3">Lindley</strain>
    </source>
</reference>
<dbReference type="Proteomes" id="UP000050741">
    <property type="component" value="Unassembled WGS sequence"/>
</dbReference>
<keyword evidence="2" id="KW-0732">Signal</keyword>
<protein>
    <submittedName>
        <fullName evidence="4">Chitin-binding type-2 domain-containing protein</fullName>
    </submittedName>
</protein>
<keyword evidence="3" id="KW-1185">Reference proteome</keyword>
<organism evidence="3 4">
    <name type="scientific">Globodera pallida</name>
    <name type="common">Potato cyst nematode worm</name>
    <name type="synonym">Heterodera pallida</name>
    <dbReference type="NCBI Taxonomy" id="36090"/>
    <lineage>
        <taxon>Eukaryota</taxon>
        <taxon>Metazoa</taxon>
        <taxon>Ecdysozoa</taxon>
        <taxon>Nematoda</taxon>
        <taxon>Chromadorea</taxon>
        <taxon>Rhabditida</taxon>
        <taxon>Tylenchina</taxon>
        <taxon>Tylenchomorpha</taxon>
        <taxon>Tylenchoidea</taxon>
        <taxon>Heteroderidae</taxon>
        <taxon>Heteroderinae</taxon>
        <taxon>Globodera</taxon>
    </lineage>
</organism>
<dbReference type="AlphaFoldDB" id="A0A183BZ66"/>
<reference evidence="4" key="3">
    <citation type="submission" date="2016-06" db="UniProtKB">
        <authorList>
            <consortium name="WormBaseParasite"/>
        </authorList>
    </citation>
    <scope>IDENTIFICATION</scope>
</reference>
<accession>A0A183BZ66</accession>